<comment type="caution">
    <text evidence="4">The sequence shown here is derived from an EMBL/GenBank/DDBJ whole genome shotgun (WGS) entry which is preliminary data.</text>
</comment>
<dbReference type="Pfam" id="PF07690">
    <property type="entry name" value="MFS_1"/>
    <property type="match status" value="1"/>
</dbReference>
<gene>
    <name evidence="4" type="ORF">BCR35DRAFT_300377</name>
</gene>
<feature type="transmembrane region" description="Helical" evidence="3">
    <location>
        <begin position="63"/>
        <end position="84"/>
    </location>
</feature>
<dbReference type="GO" id="GO:0022857">
    <property type="term" value="F:transmembrane transporter activity"/>
    <property type="evidence" value="ECO:0007669"/>
    <property type="project" value="InterPro"/>
</dbReference>
<dbReference type="PANTHER" id="PTHR43702">
    <property type="entry name" value="L-FUCOSE-PROTON SYMPORTER"/>
    <property type="match status" value="1"/>
</dbReference>
<dbReference type="InParanoid" id="A0A1Y2FYW0"/>
<feature type="transmembrane region" description="Helical" evidence="3">
    <location>
        <begin position="300"/>
        <end position="323"/>
    </location>
</feature>
<feature type="transmembrane region" description="Helical" evidence="3">
    <location>
        <begin position="391"/>
        <end position="413"/>
    </location>
</feature>
<dbReference type="InterPro" id="IPR011701">
    <property type="entry name" value="MFS"/>
</dbReference>
<evidence type="ECO:0000256" key="1">
    <source>
        <dbReference type="ARBA" id="ARBA00004429"/>
    </source>
</evidence>
<feature type="transmembrane region" description="Helical" evidence="3">
    <location>
        <begin position="91"/>
        <end position="109"/>
    </location>
</feature>
<feature type="transmembrane region" description="Helical" evidence="3">
    <location>
        <begin position="115"/>
        <end position="136"/>
    </location>
</feature>
<accession>A0A1Y2FYW0</accession>
<protein>
    <submittedName>
        <fullName evidence="4">MFS general substrate transporter</fullName>
    </submittedName>
</protein>
<dbReference type="PANTHER" id="PTHR43702:SF3">
    <property type="entry name" value="PROTEIN TSGA"/>
    <property type="match status" value="1"/>
</dbReference>
<reference evidence="4 5" key="1">
    <citation type="submission" date="2016-07" db="EMBL/GenBank/DDBJ databases">
        <title>Pervasive Adenine N6-methylation of Active Genes in Fungi.</title>
        <authorList>
            <consortium name="DOE Joint Genome Institute"/>
            <person name="Mondo S.J."/>
            <person name="Dannebaum R.O."/>
            <person name="Kuo R.C."/>
            <person name="Labutti K."/>
            <person name="Haridas S."/>
            <person name="Kuo A."/>
            <person name="Salamov A."/>
            <person name="Ahrendt S.R."/>
            <person name="Lipzen A."/>
            <person name="Sullivan W."/>
            <person name="Andreopoulos W.B."/>
            <person name="Clum A."/>
            <person name="Lindquist E."/>
            <person name="Daum C."/>
            <person name="Ramamoorthy G.K."/>
            <person name="Gryganskyi A."/>
            <person name="Culley D."/>
            <person name="Magnuson J.K."/>
            <person name="James T.Y."/>
            <person name="O'Malley M.A."/>
            <person name="Stajich J.E."/>
            <person name="Spatafora J.W."/>
            <person name="Visel A."/>
            <person name="Grigoriev I.V."/>
        </authorList>
    </citation>
    <scope>NUCLEOTIDE SEQUENCE [LARGE SCALE GENOMIC DNA]</scope>
    <source>
        <strain evidence="4 5">62-1032</strain>
    </source>
</reference>
<dbReference type="STRING" id="106004.A0A1Y2FYW0"/>
<keyword evidence="5" id="KW-1185">Reference proteome</keyword>
<feature type="transmembrane region" description="Helical" evidence="3">
    <location>
        <begin position="329"/>
        <end position="350"/>
    </location>
</feature>
<keyword evidence="3" id="KW-1133">Transmembrane helix</keyword>
<dbReference type="GO" id="GO:0005886">
    <property type="term" value="C:plasma membrane"/>
    <property type="evidence" value="ECO:0007669"/>
    <property type="project" value="UniProtKB-SubCell"/>
</dbReference>
<evidence type="ECO:0000256" key="2">
    <source>
        <dbReference type="ARBA" id="ARBA00022475"/>
    </source>
</evidence>
<comment type="subcellular location">
    <subcellularLocation>
        <location evidence="1">Cell inner membrane</location>
        <topology evidence="1">Multi-pass membrane protein</topology>
    </subcellularLocation>
</comment>
<dbReference type="OrthoDB" id="546893at2759"/>
<dbReference type="AlphaFoldDB" id="A0A1Y2FYW0"/>
<organism evidence="4 5">
    <name type="scientific">Leucosporidium creatinivorum</name>
    <dbReference type="NCBI Taxonomy" id="106004"/>
    <lineage>
        <taxon>Eukaryota</taxon>
        <taxon>Fungi</taxon>
        <taxon>Dikarya</taxon>
        <taxon>Basidiomycota</taxon>
        <taxon>Pucciniomycotina</taxon>
        <taxon>Microbotryomycetes</taxon>
        <taxon>Leucosporidiales</taxon>
        <taxon>Leucosporidium</taxon>
    </lineage>
</organism>
<keyword evidence="2" id="KW-1003">Cell membrane</keyword>
<keyword evidence="3" id="KW-0812">Transmembrane</keyword>
<dbReference type="InterPro" id="IPR036259">
    <property type="entry name" value="MFS_trans_sf"/>
</dbReference>
<dbReference type="Gene3D" id="1.20.1250.20">
    <property type="entry name" value="MFS general substrate transporter like domains"/>
    <property type="match status" value="2"/>
</dbReference>
<keyword evidence="3" id="KW-0472">Membrane</keyword>
<dbReference type="EMBL" id="MCGR01000006">
    <property type="protein sequence ID" value="ORY89264.1"/>
    <property type="molecule type" value="Genomic_DNA"/>
</dbReference>
<feature type="transmembrane region" description="Helical" evidence="3">
    <location>
        <begin position="157"/>
        <end position="176"/>
    </location>
</feature>
<sequence length="449" mass="48647">MAGGGAVAGVKAAGPPISKGQEYFAFGLITSLFFLWGFSYGLLDVLNKHFQTFFGITKLQSTLLQVAYFGAYIVYSPVVGVFISRFGYKKGIYMGLSLYAIGALMFWPSAHFEKYGGFVGAAFIIACGLATLEVCANSYVTVLGSPEQAAFRLNFSQSFNGLASFVGPLIASKYFFGDGNTDGGLGTVQYVYLAVACLGAAVMVLFFFAKLPEITDEDMDMSQAAKGFSDDRPLWKRKHTVFGFLTQFCYVGAQVAVASFVINYLTDKHDFTDSKASQMFSYMQITFMVGRFASTPLMKYFSVPMITLIYGTMCSVFSLVAAFTGGRAGLASLFIIFFFESCIYPNVFTMATSRLGVYTKRGASLVVMGVGGGAAFPPLQGALADARTSQLSYVIPFLGFFTVTLYSGAMMIYESRLPKENLEGGNTLAYTGSKEEAEVEKLEAPAHRS</sequence>
<feature type="transmembrane region" description="Helical" evidence="3">
    <location>
        <begin position="362"/>
        <end position="379"/>
    </location>
</feature>
<feature type="transmembrane region" description="Helical" evidence="3">
    <location>
        <begin position="23"/>
        <end position="43"/>
    </location>
</feature>
<proteinExistence type="predicted"/>
<name>A0A1Y2FYW0_9BASI</name>
<evidence type="ECO:0000313" key="5">
    <source>
        <dbReference type="Proteomes" id="UP000193467"/>
    </source>
</evidence>
<evidence type="ECO:0000313" key="4">
    <source>
        <dbReference type="EMBL" id="ORY89264.1"/>
    </source>
</evidence>
<evidence type="ECO:0000256" key="3">
    <source>
        <dbReference type="SAM" id="Phobius"/>
    </source>
</evidence>
<feature type="transmembrane region" description="Helical" evidence="3">
    <location>
        <begin position="188"/>
        <end position="209"/>
    </location>
</feature>
<dbReference type="InterPro" id="IPR050375">
    <property type="entry name" value="MFS_TsgA-like"/>
</dbReference>
<dbReference type="Proteomes" id="UP000193467">
    <property type="component" value="Unassembled WGS sequence"/>
</dbReference>
<dbReference type="SUPFAM" id="SSF103473">
    <property type="entry name" value="MFS general substrate transporter"/>
    <property type="match status" value="1"/>
</dbReference>
<feature type="transmembrane region" description="Helical" evidence="3">
    <location>
        <begin position="241"/>
        <end position="264"/>
    </location>
</feature>
<dbReference type="CDD" id="cd17394">
    <property type="entry name" value="MFS_FucP_like"/>
    <property type="match status" value="1"/>
</dbReference>